<name>A0AAD5UWZ6_9APHY</name>
<dbReference type="InterPro" id="IPR032675">
    <property type="entry name" value="LRR_dom_sf"/>
</dbReference>
<evidence type="ECO:0000313" key="2">
    <source>
        <dbReference type="EMBL" id="KAJ3478316.1"/>
    </source>
</evidence>
<dbReference type="Gene3D" id="3.80.10.10">
    <property type="entry name" value="Ribonuclease Inhibitor"/>
    <property type="match status" value="1"/>
</dbReference>
<evidence type="ECO:0000313" key="3">
    <source>
        <dbReference type="Proteomes" id="UP001212997"/>
    </source>
</evidence>
<dbReference type="Proteomes" id="UP001212997">
    <property type="component" value="Unassembled WGS sequence"/>
</dbReference>
<comment type="caution">
    <text evidence="2">The sequence shown here is derived from an EMBL/GenBank/DDBJ whole genome shotgun (WGS) entry which is preliminary data.</text>
</comment>
<proteinExistence type="predicted"/>
<organism evidence="2 3">
    <name type="scientific">Meripilus lineatus</name>
    <dbReference type="NCBI Taxonomy" id="2056292"/>
    <lineage>
        <taxon>Eukaryota</taxon>
        <taxon>Fungi</taxon>
        <taxon>Dikarya</taxon>
        <taxon>Basidiomycota</taxon>
        <taxon>Agaricomycotina</taxon>
        <taxon>Agaricomycetes</taxon>
        <taxon>Polyporales</taxon>
        <taxon>Meripilaceae</taxon>
        <taxon>Meripilus</taxon>
    </lineage>
</organism>
<protein>
    <submittedName>
        <fullName evidence="2">Uncharacterized protein</fullName>
    </submittedName>
</protein>
<feature type="region of interest" description="Disordered" evidence="1">
    <location>
        <begin position="141"/>
        <end position="162"/>
    </location>
</feature>
<reference evidence="2" key="1">
    <citation type="submission" date="2022-07" db="EMBL/GenBank/DDBJ databases">
        <title>Genome Sequence of Physisporinus lineatus.</title>
        <authorList>
            <person name="Buettner E."/>
        </authorList>
    </citation>
    <scope>NUCLEOTIDE SEQUENCE</scope>
    <source>
        <strain evidence="2">VT162</strain>
    </source>
</reference>
<accession>A0AAD5UWZ6</accession>
<dbReference type="AlphaFoldDB" id="A0AAD5UWZ6"/>
<gene>
    <name evidence="2" type="ORF">NLI96_g9836</name>
</gene>
<feature type="compositionally biased region" description="Polar residues" evidence="1">
    <location>
        <begin position="141"/>
        <end position="161"/>
    </location>
</feature>
<keyword evidence="3" id="KW-1185">Reference proteome</keyword>
<dbReference type="EMBL" id="JANAWD010000521">
    <property type="protein sequence ID" value="KAJ3478316.1"/>
    <property type="molecule type" value="Genomic_DNA"/>
</dbReference>
<dbReference type="SUPFAM" id="SSF52047">
    <property type="entry name" value="RNI-like"/>
    <property type="match status" value="1"/>
</dbReference>
<sequence>MLASTPSIARHVQHLSVHPERNPNCFHHVQPGGQRSRQEYIDSWNRARVVSKLVGDAAKSMDALQRFKWDGEDALPDDRMWVQLHRWCSNLKFIGTTLGAFLPNPNSHIFAFTELKGFSLAFRRGFYSHFLHIRSRGQSVPSAHAQNGAHTTPSSSTGSEQAESDPIYARLIEMLVARSPNLEELSITGYSNNPGDASRLANAYWPHLRSITIGDILFDPPLPDNLPPTNNNFILFLEKHTTIESLNLLGHPEVTPVELAALDARALPKLSHFTGTLDQLRALSSRGLNQPPDPPLQPLPQNVNPPFPIAPNAQVFLDPPTTASSSPSPSTLSATLKSICFPEPMQLRDLTPLAISGVLTGMTALTRLKISFSLQSGYDSNGVLRTIVSACPGLLEFDLTCGCKPSFYLESFSRTLRNLSKLRTLSLSVVKVPGDEPMHLGASRIALSNPRLHHFTISFLPPNVPITRGVPPPTPLEKGRYELVCDEHGIPTSLLAWERKERGVGSWASWRHTSTTPPGTNGAPNPVVGHIPGVLLDNVQFVVYDGIFGSVFVPHSFEWDGGRYGGKYGVWGIRRAFG</sequence>
<evidence type="ECO:0000256" key="1">
    <source>
        <dbReference type="SAM" id="MobiDB-lite"/>
    </source>
</evidence>